<feature type="transmembrane region" description="Helical" evidence="7">
    <location>
        <begin position="104"/>
        <end position="122"/>
    </location>
</feature>
<keyword evidence="4 7" id="KW-1133">Transmembrane helix</keyword>
<evidence type="ECO:0000313" key="9">
    <source>
        <dbReference type="Proteomes" id="UP000807353"/>
    </source>
</evidence>
<evidence type="ECO:0000256" key="5">
    <source>
        <dbReference type="ARBA" id="ARBA00023136"/>
    </source>
</evidence>
<evidence type="ECO:0000256" key="3">
    <source>
        <dbReference type="ARBA" id="ARBA00022692"/>
    </source>
</evidence>
<organism evidence="8 9">
    <name type="scientific">Collybia nuda</name>
    <dbReference type="NCBI Taxonomy" id="64659"/>
    <lineage>
        <taxon>Eukaryota</taxon>
        <taxon>Fungi</taxon>
        <taxon>Dikarya</taxon>
        <taxon>Basidiomycota</taxon>
        <taxon>Agaricomycotina</taxon>
        <taxon>Agaricomycetes</taxon>
        <taxon>Agaricomycetidae</taxon>
        <taxon>Agaricales</taxon>
        <taxon>Tricholomatineae</taxon>
        <taxon>Clitocybaceae</taxon>
        <taxon>Collybia</taxon>
    </lineage>
</organism>
<feature type="transmembrane region" description="Helical" evidence="7">
    <location>
        <begin position="156"/>
        <end position="173"/>
    </location>
</feature>
<feature type="region of interest" description="Disordered" evidence="6">
    <location>
        <begin position="1"/>
        <end position="26"/>
    </location>
</feature>
<comment type="subcellular location">
    <subcellularLocation>
        <location evidence="1">Membrane</location>
        <topology evidence="1">Multi-pass membrane protein</topology>
    </subcellularLocation>
</comment>
<sequence length="223" mass="24271">MSTNAHSSDNEKGRNSDDRPDIASYTPRPTRIANAAPVGLFSFASTTFLLSMYNVNTRGIHTTNAVLGMSIFCGGLTQLLAGMWEFPRGNVFGATAFSSYGAFWMSYSTIFIPGSGIINAFAGREDEFHDAVGMYLMVWFMVSFMFMLTVMRKNVAFTSLLFFLALAYLMLAISEWTGNIKVTRAGGGFGIIAGLIAYYIAVSEMLAAEKSAFIRLPLGVLSA</sequence>
<keyword evidence="5 7" id="KW-0472">Membrane</keyword>
<accession>A0A9P6CKB8</accession>
<dbReference type="PANTHER" id="PTHR31123">
    <property type="entry name" value="ACCUMULATION OF DYADS PROTEIN 2-RELATED"/>
    <property type="match status" value="1"/>
</dbReference>
<dbReference type="OrthoDB" id="3648309at2759"/>
<dbReference type="InterPro" id="IPR000791">
    <property type="entry name" value="Gpr1/Fun34/SatP-like"/>
</dbReference>
<keyword evidence="3 7" id="KW-0812">Transmembrane</keyword>
<evidence type="ECO:0000313" key="8">
    <source>
        <dbReference type="EMBL" id="KAF9463689.1"/>
    </source>
</evidence>
<dbReference type="InterPro" id="IPR051633">
    <property type="entry name" value="AceTr"/>
</dbReference>
<keyword evidence="9" id="KW-1185">Reference proteome</keyword>
<feature type="transmembrane region" description="Helical" evidence="7">
    <location>
        <begin position="185"/>
        <end position="202"/>
    </location>
</feature>
<gene>
    <name evidence="8" type="ORF">BDZ94DRAFT_1321632</name>
</gene>
<feature type="transmembrane region" description="Helical" evidence="7">
    <location>
        <begin position="65"/>
        <end position="84"/>
    </location>
</feature>
<comment type="caution">
    <text evidence="8">The sequence shown here is derived from an EMBL/GenBank/DDBJ whole genome shotgun (WGS) entry which is preliminary data.</text>
</comment>
<dbReference type="GO" id="GO:0015123">
    <property type="term" value="F:acetate transmembrane transporter activity"/>
    <property type="evidence" value="ECO:0007669"/>
    <property type="project" value="TreeGrafter"/>
</dbReference>
<protein>
    <submittedName>
        <fullName evidence="8">GPR1/FUN34/yaaH family-domain-containing protein</fullName>
    </submittedName>
</protein>
<name>A0A9P6CKB8_9AGAR</name>
<feature type="transmembrane region" description="Helical" evidence="7">
    <location>
        <begin position="134"/>
        <end position="150"/>
    </location>
</feature>
<dbReference type="EMBL" id="MU150260">
    <property type="protein sequence ID" value="KAF9463689.1"/>
    <property type="molecule type" value="Genomic_DNA"/>
</dbReference>
<comment type="similarity">
    <text evidence="2">Belongs to the acetate uptake transporter (AceTr) (TC 2.A.96) family.</text>
</comment>
<evidence type="ECO:0000256" key="2">
    <source>
        <dbReference type="ARBA" id="ARBA00005587"/>
    </source>
</evidence>
<dbReference type="Proteomes" id="UP000807353">
    <property type="component" value="Unassembled WGS sequence"/>
</dbReference>
<feature type="transmembrane region" description="Helical" evidence="7">
    <location>
        <begin position="32"/>
        <end position="53"/>
    </location>
</feature>
<dbReference type="PANTHER" id="PTHR31123:SF1">
    <property type="entry name" value="ACCUMULATION OF DYADS PROTEIN 2-RELATED"/>
    <property type="match status" value="1"/>
</dbReference>
<dbReference type="GO" id="GO:0005886">
    <property type="term" value="C:plasma membrane"/>
    <property type="evidence" value="ECO:0007669"/>
    <property type="project" value="TreeGrafter"/>
</dbReference>
<evidence type="ECO:0000256" key="4">
    <source>
        <dbReference type="ARBA" id="ARBA00022989"/>
    </source>
</evidence>
<dbReference type="Pfam" id="PF01184">
    <property type="entry name" value="Gpr1_Fun34_YaaH"/>
    <property type="match status" value="1"/>
</dbReference>
<dbReference type="NCBIfam" id="NF038013">
    <property type="entry name" value="AceTr_1"/>
    <property type="match status" value="1"/>
</dbReference>
<dbReference type="AlphaFoldDB" id="A0A9P6CKB8"/>
<reference evidence="8" key="1">
    <citation type="submission" date="2020-11" db="EMBL/GenBank/DDBJ databases">
        <authorList>
            <consortium name="DOE Joint Genome Institute"/>
            <person name="Ahrendt S."/>
            <person name="Riley R."/>
            <person name="Andreopoulos W."/>
            <person name="Labutti K."/>
            <person name="Pangilinan J."/>
            <person name="Ruiz-Duenas F.J."/>
            <person name="Barrasa J.M."/>
            <person name="Sanchez-Garcia M."/>
            <person name="Camarero S."/>
            <person name="Miyauchi S."/>
            <person name="Serrano A."/>
            <person name="Linde D."/>
            <person name="Babiker R."/>
            <person name="Drula E."/>
            <person name="Ayuso-Fernandez I."/>
            <person name="Pacheco R."/>
            <person name="Padilla G."/>
            <person name="Ferreira P."/>
            <person name="Barriuso J."/>
            <person name="Kellner H."/>
            <person name="Castanera R."/>
            <person name="Alfaro M."/>
            <person name="Ramirez L."/>
            <person name="Pisabarro A.G."/>
            <person name="Kuo A."/>
            <person name="Tritt A."/>
            <person name="Lipzen A."/>
            <person name="He G."/>
            <person name="Yan M."/>
            <person name="Ng V."/>
            <person name="Cullen D."/>
            <person name="Martin F."/>
            <person name="Rosso M.-N."/>
            <person name="Henrissat B."/>
            <person name="Hibbett D."/>
            <person name="Martinez A.T."/>
            <person name="Grigoriev I.V."/>
        </authorList>
    </citation>
    <scope>NUCLEOTIDE SEQUENCE</scope>
    <source>
        <strain evidence="8">CBS 247.69</strain>
    </source>
</reference>
<feature type="compositionally biased region" description="Basic and acidic residues" evidence="6">
    <location>
        <begin position="8"/>
        <end position="21"/>
    </location>
</feature>
<evidence type="ECO:0000256" key="7">
    <source>
        <dbReference type="SAM" id="Phobius"/>
    </source>
</evidence>
<proteinExistence type="inferred from homology"/>
<evidence type="ECO:0000256" key="1">
    <source>
        <dbReference type="ARBA" id="ARBA00004141"/>
    </source>
</evidence>
<evidence type="ECO:0000256" key="6">
    <source>
        <dbReference type="SAM" id="MobiDB-lite"/>
    </source>
</evidence>